<dbReference type="EMBL" id="LR899614">
    <property type="protein sequence ID" value="CAD7241106.1"/>
    <property type="molecule type" value="Genomic_DNA"/>
</dbReference>
<proteinExistence type="predicted"/>
<gene>
    <name evidence="1" type="ORF">DSTB1V02_LOCUS1108</name>
</gene>
<sequence length="279" mass="31402">MNSTCQRPTFLLRDGWVNLAIPETIWHLSQATVAHKMNLIWSTLIILKVLNLVQPQNEDMHNTMMSLNTYTEEASQEAHAALKRGEEGANDVPGRGTIAGIHIADFLFTNHFFEYPSSLLSSSILFHLDLVKNRPIQWHFTILHKYKKRENFRFSHPRLVLLQEQIHQILHHVIPSNSIHFGSALWTLVALCHPLGVAAPTEGMHARLDGDTLMHDLRADGASQIGQEIPREAARTRSTARARTGCQVVVHRSPPSSFLLLDAVPRARARLLPVGHIFG</sequence>
<keyword evidence="2" id="KW-1185">Reference proteome</keyword>
<reference evidence="1" key="1">
    <citation type="submission" date="2020-11" db="EMBL/GenBank/DDBJ databases">
        <authorList>
            <person name="Tran Van P."/>
        </authorList>
    </citation>
    <scope>NUCLEOTIDE SEQUENCE</scope>
</reference>
<name>A0A7R8WZF6_9CRUS</name>
<dbReference type="EMBL" id="CAJPEV010000097">
    <property type="protein sequence ID" value="CAG0880504.1"/>
    <property type="molecule type" value="Genomic_DNA"/>
</dbReference>
<evidence type="ECO:0000313" key="2">
    <source>
        <dbReference type="Proteomes" id="UP000677054"/>
    </source>
</evidence>
<protein>
    <submittedName>
        <fullName evidence="1">Uncharacterized protein</fullName>
    </submittedName>
</protein>
<evidence type="ECO:0000313" key="1">
    <source>
        <dbReference type="EMBL" id="CAD7241106.1"/>
    </source>
</evidence>
<organism evidence="1">
    <name type="scientific">Darwinula stevensoni</name>
    <dbReference type="NCBI Taxonomy" id="69355"/>
    <lineage>
        <taxon>Eukaryota</taxon>
        <taxon>Metazoa</taxon>
        <taxon>Ecdysozoa</taxon>
        <taxon>Arthropoda</taxon>
        <taxon>Crustacea</taxon>
        <taxon>Oligostraca</taxon>
        <taxon>Ostracoda</taxon>
        <taxon>Podocopa</taxon>
        <taxon>Podocopida</taxon>
        <taxon>Darwinulocopina</taxon>
        <taxon>Darwinuloidea</taxon>
        <taxon>Darwinulidae</taxon>
        <taxon>Darwinula</taxon>
    </lineage>
</organism>
<dbReference type="AlphaFoldDB" id="A0A7R8WZF6"/>
<accession>A0A7R8WZF6</accession>
<dbReference type="Proteomes" id="UP000677054">
    <property type="component" value="Unassembled WGS sequence"/>
</dbReference>